<reference evidence="2" key="1">
    <citation type="submission" date="2019-05" db="EMBL/GenBank/DDBJ databases">
        <title>Annotation for the trematode Paragonimus heterotremus.</title>
        <authorList>
            <person name="Choi Y.-J."/>
        </authorList>
    </citation>
    <scope>NUCLEOTIDE SEQUENCE</scope>
    <source>
        <strain evidence="2">LC</strain>
    </source>
</reference>
<evidence type="ECO:0000256" key="1">
    <source>
        <dbReference type="SAM" id="SignalP"/>
    </source>
</evidence>
<evidence type="ECO:0000313" key="3">
    <source>
        <dbReference type="Proteomes" id="UP000748531"/>
    </source>
</evidence>
<keyword evidence="3" id="KW-1185">Reference proteome</keyword>
<name>A0A8J4T328_9TREM</name>
<evidence type="ECO:0008006" key="4">
    <source>
        <dbReference type="Google" id="ProtNLM"/>
    </source>
</evidence>
<comment type="caution">
    <text evidence="2">The sequence shown here is derived from an EMBL/GenBank/DDBJ whole genome shotgun (WGS) entry which is preliminary data.</text>
</comment>
<protein>
    <recommendedName>
        <fullName evidence="4">Apple domain-containing protein</fullName>
    </recommendedName>
</protein>
<feature type="chain" id="PRO_5035310567" description="Apple domain-containing protein" evidence="1">
    <location>
        <begin position="25"/>
        <end position="117"/>
    </location>
</feature>
<evidence type="ECO:0000313" key="2">
    <source>
        <dbReference type="EMBL" id="KAF5404861.1"/>
    </source>
</evidence>
<sequence length="117" mass="13083">MSCYQPVFSVCLILVGFNSHLIFAVSETVDPSRVAQVSRACPEDQLKWTPSGISEFAAADEPTESSSLDVCKKMCKRTNSCVAIKYNQRVGSIFCLTRYGLEPKQIFTQTFFPHVHL</sequence>
<dbReference type="EMBL" id="LUCH01000552">
    <property type="protein sequence ID" value="KAF5404861.1"/>
    <property type="molecule type" value="Genomic_DNA"/>
</dbReference>
<feature type="signal peptide" evidence="1">
    <location>
        <begin position="1"/>
        <end position="24"/>
    </location>
</feature>
<dbReference type="Proteomes" id="UP000748531">
    <property type="component" value="Unassembled WGS sequence"/>
</dbReference>
<proteinExistence type="predicted"/>
<dbReference type="AlphaFoldDB" id="A0A8J4T328"/>
<keyword evidence="1" id="KW-0732">Signal</keyword>
<gene>
    <name evidence="2" type="ORF">PHET_01758</name>
</gene>
<organism evidence="2 3">
    <name type="scientific">Paragonimus heterotremus</name>
    <dbReference type="NCBI Taxonomy" id="100268"/>
    <lineage>
        <taxon>Eukaryota</taxon>
        <taxon>Metazoa</taxon>
        <taxon>Spiralia</taxon>
        <taxon>Lophotrochozoa</taxon>
        <taxon>Platyhelminthes</taxon>
        <taxon>Trematoda</taxon>
        <taxon>Digenea</taxon>
        <taxon>Plagiorchiida</taxon>
        <taxon>Troglotremata</taxon>
        <taxon>Troglotrematidae</taxon>
        <taxon>Paragonimus</taxon>
    </lineage>
</organism>
<accession>A0A8J4T328</accession>
<dbReference type="OrthoDB" id="6257965at2759"/>